<evidence type="ECO:0000256" key="4">
    <source>
        <dbReference type="ARBA" id="ARBA00023136"/>
    </source>
</evidence>
<evidence type="ECO:0000256" key="3">
    <source>
        <dbReference type="ARBA" id="ARBA00022989"/>
    </source>
</evidence>
<keyword evidence="8" id="KW-1185">Reference proteome</keyword>
<evidence type="ECO:0000259" key="6">
    <source>
        <dbReference type="Pfam" id="PF06305"/>
    </source>
</evidence>
<feature type="domain" description="Lipopolysaccharide assembly protein A" evidence="6">
    <location>
        <begin position="23"/>
        <end position="94"/>
    </location>
</feature>
<protein>
    <submittedName>
        <fullName evidence="7">LapA family protein</fullName>
    </submittedName>
</protein>
<name>A0ABV7RVT3_9RHOB</name>
<feature type="transmembrane region" description="Helical" evidence="5">
    <location>
        <begin position="48"/>
        <end position="71"/>
    </location>
</feature>
<evidence type="ECO:0000256" key="2">
    <source>
        <dbReference type="ARBA" id="ARBA00022692"/>
    </source>
</evidence>
<proteinExistence type="predicted"/>
<dbReference type="EMBL" id="JBHRXE010000008">
    <property type="protein sequence ID" value="MFC3568562.1"/>
    <property type="molecule type" value="Genomic_DNA"/>
</dbReference>
<evidence type="ECO:0000313" key="7">
    <source>
        <dbReference type="EMBL" id="MFC3568562.1"/>
    </source>
</evidence>
<keyword evidence="1" id="KW-1003">Cell membrane</keyword>
<organism evidence="7 8">
    <name type="scientific">Paracoccus simplex</name>
    <dbReference type="NCBI Taxonomy" id="2086346"/>
    <lineage>
        <taxon>Bacteria</taxon>
        <taxon>Pseudomonadati</taxon>
        <taxon>Pseudomonadota</taxon>
        <taxon>Alphaproteobacteria</taxon>
        <taxon>Rhodobacterales</taxon>
        <taxon>Paracoccaceae</taxon>
        <taxon>Paracoccus</taxon>
    </lineage>
</organism>
<sequence>MRAIRIFFLVILAIVLILLAVANRDLVTVSLLPEAFAPFAGGQWSLTMPAFVALFLAMVFGVLVGLVWEWLRESHLRAESNRRAQHLADLQREVGHLRKTHAAPRDEVLAILDEAPARKPAVQPAGANLPATR</sequence>
<comment type="caution">
    <text evidence="7">The sequence shown here is derived from an EMBL/GenBank/DDBJ whole genome shotgun (WGS) entry which is preliminary data.</text>
</comment>
<keyword evidence="2 5" id="KW-0812">Transmembrane</keyword>
<evidence type="ECO:0000313" key="8">
    <source>
        <dbReference type="Proteomes" id="UP001595596"/>
    </source>
</evidence>
<dbReference type="InterPro" id="IPR010445">
    <property type="entry name" value="LapA_dom"/>
</dbReference>
<dbReference type="Pfam" id="PF06305">
    <property type="entry name" value="LapA_dom"/>
    <property type="match status" value="1"/>
</dbReference>
<dbReference type="RefSeq" id="WP_379027969.1">
    <property type="nucleotide sequence ID" value="NZ_JBHRXE010000008.1"/>
</dbReference>
<accession>A0ABV7RVT3</accession>
<keyword evidence="4 5" id="KW-0472">Membrane</keyword>
<evidence type="ECO:0000256" key="1">
    <source>
        <dbReference type="ARBA" id="ARBA00022475"/>
    </source>
</evidence>
<gene>
    <name evidence="7" type="ORF">ACFOMP_03745</name>
</gene>
<evidence type="ECO:0000256" key="5">
    <source>
        <dbReference type="SAM" id="Phobius"/>
    </source>
</evidence>
<reference evidence="8" key="1">
    <citation type="journal article" date="2019" name="Int. J. Syst. Evol. Microbiol.">
        <title>The Global Catalogue of Microorganisms (GCM) 10K type strain sequencing project: providing services to taxonomists for standard genome sequencing and annotation.</title>
        <authorList>
            <consortium name="The Broad Institute Genomics Platform"/>
            <consortium name="The Broad Institute Genome Sequencing Center for Infectious Disease"/>
            <person name="Wu L."/>
            <person name="Ma J."/>
        </authorList>
    </citation>
    <scope>NUCLEOTIDE SEQUENCE [LARGE SCALE GENOMIC DNA]</scope>
    <source>
        <strain evidence="8">VKM B-3226</strain>
    </source>
</reference>
<keyword evidence="3 5" id="KW-1133">Transmembrane helix</keyword>
<dbReference type="Proteomes" id="UP001595596">
    <property type="component" value="Unassembled WGS sequence"/>
</dbReference>